<keyword evidence="9" id="KW-1185">Reference proteome</keyword>
<keyword evidence="2" id="KW-1003">Cell membrane</keyword>
<evidence type="ECO:0000256" key="4">
    <source>
        <dbReference type="ARBA" id="ARBA00022989"/>
    </source>
</evidence>
<evidence type="ECO:0000256" key="6">
    <source>
        <dbReference type="SAM" id="MobiDB-lite"/>
    </source>
</evidence>
<proteinExistence type="predicted"/>
<dbReference type="Proteomes" id="UP000199155">
    <property type="component" value="Unassembled WGS sequence"/>
</dbReference>
<sequence>MTAAVCVAVAACCLGYVAAAVRLRARGDAWPLARPLAFCAGGALTVTGLTAPWNGLPLAPLRELPPFTGHMAAHLALGMAAPLLFVVARPVTLALRTLPLGPRRALLALVRSRPAALLLWPPFAALAHTVSLWVLYRTPTAAHLHHRSEAQLLVSLHLLLSGILFTLAVLAVEPMRHRAGTGLRAAALLAASATHGVLAKSLYATGPPGTSYAPADLRTGSQLMYYGGDIVGIALAVLLAHQWYASGGRALRRRARRHGAAGARATGSRVTGSRTAPGRITPSQAPALRPARD</sequence>
<gene>
    <name evidence="8" type="ORF">SAMN05421806_1011085</name>
</gene>
<evidence type="ECO:0000256" key="7">
    <source>
        <dbReference type="SAM" id="Phobius"/>
    </source>
</evidence>
<feature type="transmembrane region" description="Helical" evidence="7">
    <location>
        <begin position="185"/>
        <end position="203"/>
    </location>
</feature>
<protein>
    <submittedName>
        <fullName evidence="8">Putative membrane protein</fullName>
    </submittedName>
</protein>
<dbReference type="GO" id="GO:0005886">
    <property type="term" value="C:plasma membrane"/>
    <property type="evidence" value="ECO:0007669"/>
    <property type="project" value="UniProtKB-SubCell"/>
</dbReference>
<dbReference type="InterPro" id="IPR019108">
    <property type="entry name" value="Caa3_assmbl_CtaG-rel"/>
</dbReference>
<comment type="subcellular location">
    <subcellularLocation>
        <location evidence="1">Cell membrane</location>
        <topology evidence="1">Multi-pass membrane protein</topology>
    </subcellularLocation>
</comment>
<evidence type="ECO:0000256" key="3">
    <source>
        <dbReference type="ARBA" id="ARBA00022692"/>
    </source>
</evidence>
<organism evidence="8 9">
    <name type="scientific">Streptomyces indicus</name>
    <dbReference type="NCBI Taxonomy" id="417292"/>
    <lineage>
        <taxon>Bacteria</taxon>
        <taxon>Bacillati</taxon>
        <taxon>Actinomycetota</taxon>
        <taxon>Actinomycetes</taxon>
        <taxon>Kitasatosporales</taxon>
        <taxon>Streptomycetaceae</taxon>
        <taxon>Streptomyces</taxon>
    </lineage>
</organism>
<keyword evidence="3 7" id="KW-0812">Transmembrane</keyword>
<dbReference type="STRING" id="417292.SAMN05421806_1011085"/>
<evidence type="ECO:0000313" key="9">
    <source>
        <dbReference type="Proteomes" id="UP000199155"/>
    </source>
</evidence>
<feature type="transmembrane region" description="Helical" evidence="7">
    <location>
        <begin position="156"/>
        <end position="173"/>
    </location>
</feature>
<feature type="transmembrane region" description="Helical" evidence="7">
    <location>
        <begin position="116"/>
        <end position="136"/>
    </location>
</feature>
<evidence type="ECO:0000256" key="1">
    <source>
        <dbReference type="ARBA" id="ARBA00004651"/>
    </source>
</evidence>
<dbReference type="Pfam" id="PF09678">
    <property type="entry name" value="Caa3_CtaG"/>
    <property type="match status" value="1"/>
</dbReference>
<feature type="transmembrane region" description="Helical" evidence="7">
    <location>
        <begin position="71"/>
        <end position="95"/>
    </location>
</feature>
<keyword evidence="4 7" id="KW-1133">Transmembrane helix</keyword>
<dbReference type="RefSeq" id="WP_245769137.1">
    <property type="nucleotide sequence ID" value="NZ_FNFF01000001.1"/>
</dbReference>
<accession>A0A1G8UV86</accession>
<evidence type="ECO:0000256" key="5">
    <source>
        <dbReference type="ARBA" id="ARBA00023136"/>
    </source>
</evidence>
<dbReference type="AlphaFoldDB" id="A0A1G8UV86"/>
<evidence type="ECO:0000256" key="2">
    <source>
        <dbReference type="ARBA" id="ARBA00022475"/>
    </source>
</evidence>
<keyword evidence="5 7" id="KW-0472">Membrane</keyword>
<name>A0A1G8UV86_9ACTN</name>
<feature type="region of interest" description="Disordered" evidence="6">
    <location>
        <begin position="255"/>
        <end position="293"/>
    </location>
</feature>
<feature type="compositionally biased region" description="Low complexity" evidence="6">
    <location>
        <begin position="260"/>
        <end position="269"/>
    </location>
</feature>
<feature type="transmembrane region" description="Helical" evidence="7">
    <location>
        <begin position="223"/>
        <end position="244"/>
    </location>
</feature>
<dbReference type="EMBL" id="FNFF01000001">
    <property type="protein sequence ID" value="SDJ57649.1"/>
    <property type="molecule type" value="Genomic_DNA"/>
</dbReference>
<reference evidence="8 9" key="1">
    <citation type="submission" date="2016-10" db="EMBL/GenBank/DDBJ databases">
        <authorList>
            <person name="de Groot N.N."/>
        </authorList>
    </citation>
    <scope>NUCLEOTIDE SEQUENCE [LARGE SCALE GENOMIC DNA]</scope>
    <source>
        <strain evidence="8 9">CGMCC 4.5727</strain>
    </source>
</reference>
<evidence type="ECO:0000313" key="8">
    <source>
        <dbReference type="EMBL" id="SDJ57649.1"/>
    </source>
</evidence>